<protein>
    <submittedName>
        <fullName evidence="8">RDD family protein</fullName>
    </submittedName>
</protein>
<feature type="domain" description="RDD" evidence="7">
    <location>
        <begin position="24"/>
        <end position="129"/>
    </location>
</feature>
<dbReference type="Pfam" id="PF06271">
    <property type="entry name" value="RDD"/>
    <property type="match status" value="1"/>
</dbReference>
<dbReference type="EMBL" id="CP059732">
    <property type="protein sequence ID" value="QMW06043.1"/>
    <property type="molecule type" value="Genomic_DNA"/>
</dbReference>
<dbReference type="AlphaFoldDB" id="A0A7G5H4K1"/>
<keyword evidence="3 6" id="KW-0812">Transmembrane</keyword>
<name>A0A7G5H4K1_9BACT</name>
<keyword evidence="4 6" id="KW-1133">Transmembrane helix</keyword>
<feature type="transmembrane region" description="Helical" evidence="6">
    <location>
        <begin position="31"/>
        <end position="54"/>
    </location>
</feature>
<evidence type="ECO:0000313" key="9">
    <source>
        <dbReference type="Proteomes" id="UP000515369"/>
    </source>
</evidence>
<dbReference type="Proteomes" id="UP000515369">
    <property type="component" value="Chromosome"/>
</dbReference>
<evidence type="ECO:0000256" key="5">
    <source>
        <dbReference type="ARBA" id="ARBA00023136"/>
    </source>
</evidence>
<evidence type="ECO:0000256" key="6">
    <source>
        <dbReference type="SAM" id="Phobius"/>
    </source>
</evidence>
<evidence type="ECO:0000259" key="7">
    <source>
        <dbReference type="Pfam" id="PF06271"/>
    </source>
</evidence>
<dbReference type="KEGG" id="sfol:H3H32_14675"/>
<gene>
    <name evidence="8" type="ORF">H3H32_14675</name>
</gene>
<evidence type="ECO:0000313" key="8">
    <source>
        <dbReference type="EMBL" id="QMW06043.1"/>
    </source>
</evidence>
<evidence type="ECO:0000256" key="4">
    <source>
        <dbReference type="ARBA" id="ARBA00022989"/>
    </source>
</evidence>
<comment type="subcellular location">
    <subcellularLocation>
        <location evidence="1">Cell membrane</location>
        <topology evidence="1">Multi-pass membrane protein</topology>
    </subcellularLocation>
</comment>
<accession>A0A7G5H4K1</accession>
<keyword evidence="9" id="KW-1185">Reference proteome</keyword>
<keyword evidence="2" id="KW-1003">Cell membrane</keyword>
<dbReference type="GO" id="GO:0005886">
    <property type="term" value="C:plasma membrane"/>
    <property type="evidence" value="ECO:0007669"/>
    <property type="project" value="UniProtKB-SubCell"/>
</dbReference>
<dbReference type="PANTHER" id="PTHR36115">
    <property type="entry name" value="PROLINE-RICH ANTIGEN HOMOLOG-RELATED"/>
    <property type="match status" value="1"/>
</dbReference>
<dbReference type="PANTHER" id="PTHR36115:SF4">
    <property type="entry name" value="MEMBRANE PROTEIN"/>
    <property type="match status" value="1"/>
</dbReference>
<sequence length="164" mass="18598">MNNVSRDLLNADELLATPITPTSRLKRLANLLLDTLFFYIIVFTIGGVVILIYPEMSDSLESVNPLLDRLISTLLFSIYCIVFESWLGRTPGKLITKTKVVNSQGEKPDFNTLVVRNFARVIPFDAFTFLRETPIGLHDRLAHTMVIDDRPSFTLDQSLRNLPD</sequence>
<evidence type="ECO:0000256" key="1">
    <source>
        <dbReference type="ARBA" id="ARBA00004651"/>
    </source>
</evidence>
<proteinExistence type="predicted"/>
<keyword evidence="5 6" id="KW-0472">Membrane</keyword>
<organism evidence="8 9">
    <name type="scientific">Spirosoma foliorum</name>
    <dbReference type="NCBI Taxonomy" id="2710596"/>
    <lineage>
        <taxon>Bacteria</taxon>
        <taxon>Pseudomonadati</taxon>
        <taxon>Bacteroidota</taxon>
        <taxon>Cytophagia</taxon>
        <taxon>Cytophagales</taxon>
        <taxon>Cytophagaceae</taxon>
        <taxon>Spirosoma</taxon>
    </lineage>
</organism>
<feature type="transmembrane region" description="Helical" evidence="6">
    <location>
        <begin position="66"/>
        <end position="87"/>
    </location>
</feature>
<reference evidence="8 9" key="1">
    <citation type="submission" date="2020-07" db="EMBL/GenBank/DDBJ databases">
        <title>Spirosoma foliorum sp. nov., isolated from the leaves on the Nejang mountain Korea, Republic of.</title>
        <authorList>
            <person name="Ho H."/>
            <person name="Lee Y.-J."/>
            <person name="Nurcahyanto D.-A."/>
            <person name="Kim S.-G."/>
        </authorList>
    </citation>
    <scope>NUCLEOTIDE SEQUENCE [LARGE SCALE GENOMIC DNA]</scope>
    <source>
        <strain evidence="8 9">PL0136</strain>
    </source>
</reference>
<dbReference type="InterPro" id="IPR010432">
    <property type="entry name" value="RDD"/>
</dbReference>
<dbReference type="RefSeq" id="WP_182463416.1">
    <property type="nucleotide sequence ID" value="NZ_CP059732.1"/>
</dbReference>
<evidence type="ECO:0000256" key="3">
    <source>
        <dbReference type="ARBA" id="ARBA00022692"/>
    </source>
</evidence>
<evidence type="ECO:0000256" key="2">
    <source>
        <dbReference type="ARBA" id="ARBA00022475"/>
    </source>
</evidence>
<dbReference type="InterPro" id="IPR051791">
    <property type="entry name" value="Pra-immunoreactive"/>
</dbReference>